<evidence type="ECO:0000313" key="3">
    <source>
        <dbReference type="Proteomes" id="UP000636479"/>
    </source>
</evidence>
<feature type="region of interest" description="Disordered" evidence="1">
    <location>
        <begin position="432"/>
        <end position="509"/>
    </location>
</feature>
<feature type="region of interest" description="Disordered" evidence="1">
    <location>
        <begin position="372"/>
        <end position="409"/>
    </location>
</feature>
<proteinExistence type="predicted"/>
<feature type="compositionally biased region" description="Pro residues" evidence="1">
    <location>
        <begin position="444"/>
        <end position="458"/>
    </location>
</feature>
<protein>
    <submittedName>
        <fullName evidence="2">Uncharacterized protein</fullName>
    </submittedName>
</protein>
<gene>
    <name evidence="2" type="ORF">MIND_00408500</name>
</gene>
<feature type="compositionally biased region" description="Low complexity" evidence="1">
    <location>
        <begin position="187"/>
        <end position="204"/>
    </location>
</feature>
<sequence length="509" mass="53922">MSGRREEKVEGGLGCRKKAGEWPNPGSGCQLTQTCPGPPGPNSSPFRPIFGAAQGTHPAPNSRASPSPPLPPFSRLARPNSLKRQYFVLRTPRLFLHQIPPNSTNILASPYVPNDVKTAGNDRRVPARPRLATPRPPSFTPPQPARRFAPKLSPERGSPLAPRRPARHFHLPPGQASPPSTFPPAPASQLRRVPAPRAAPSRPAHQPMCDGALRVGLGKRALDLGLVTSAGDAFTPRSSAASFSGATSPVSPFPRLPVPPAPNSRPFPFKLGIRARLACPHTPPHDRAAHRALPPTATRPSRPARRPTCDGVLRVGLGTRARDLGRVTSPADARSTRSGTLALLGAPSPIFPFPHLPAPAVTISGPFPARTGIWARRHDPHAPPQHRSATRAPPAHRRPPSRQSRGPMPSEFLLVRLAVVRGDSDKVGLHAPTLSARRARSSAPPAPASVWPCPPPPALSRAQTQPVPHQAGQASSGDPPPQSGPLAPPPPLIVPTSRGLPSHQSCRPT</sequence>
<reference evidence="2" key="1">
    <citation type="submission" date="2020-05" db="EMBL/GenBank/DDBJ databases">
        <title>Mycena genomes resolve the evolution of fungal bioluminescence.</title>
        <authorList>
            <person name="Tsai I.J."/>
        </authorList>
    </citation>
    <scope>NUCLEOTIDE SEQUENCE</scope>
    <source>
        <strain evidence="2">171206Taipei</strain>
    </source>
</reference>
<feature type="compositionally biased region" description="Polar residues" evidence="1">
    <location>
        <begin position="461"/>
        <end position="476"/>
    </location>
</feature>
<feature type="compositionally biased region" description="Pro residues" evidence="1">
    <location>
        <begin position="134"/>
        <end position="144"/>
    </location>
</feature>
<feature type="region of interest" description="Disordered" evidence="1">
    <location>
        <begin position="1"/>
        <end position="80"/>
    </location>
</feature>
<dbReference type="RefSeq" id="XP_037223794.1">
    <property type="nucleotide sequence ID" value="XM_037360909.1"/>
</dbReference>
<evidence type="ECO:0000256" key="1">
    <source>
        <dbReference type="SAM" id="MobiDB-lite"/>
    </source>
</evidence>
<accession>A0A8H6WFB1</accession>
<feature type="region of interest" description="Disordered" evidence="1">
    <location>
        <begin position="102"/>
        <end position="207"/>
    </location>
</feature>
<feature type="region of interest" description="Disordered" evidence="1">
    <location>
        <begin position="282"/>
        <end position="310"/>
    </location>
</feature>
<feature type="compositionally biased region" description="Pro residues" evidence="1">
    <location>
        <begin position="478"/>
        <end position="493"/>
    </location>
</feature>
<dbReference type="AlphaFoldDB" id="A0A8H6WFB1"/>
<dbReference type="Proteomes" id="UP000636479">
    <property type="component" value="Unassembled WGS sequence"/>
</dbReference>
<feature type="compositionally biased region" description="Low complexity" evidence="1">
    <location>
        <begin position="291"/>
        <end position="301"/>
    </location>
</feature>
<organism evidence="2 3">
    <name type="scientific">Mycena indigotica</name>
    <dbReference type="NCBI Taxonomy" id="2126181"/>
    <lineage>
        <taxon>Eukaryota</taxon>
        <taxon>Fungi</taxon>
        <taxon>Dikarya</taxon>
        <taxon>Basidiomycota</taxon>
        <taxon>Agaricomycotina</taxon>
        <taxon>Agaricomycetes</taxon>
        <taxon>Agaricomycetidae</taxon>
        <taxon>Agaricales</taxon>
        <taxon>Marasmiineae</taxon>
        <taxon>Mycenaceae</taxon>
        <taxon>Mycena</taxon>
    </lineage>
</organism>
<comment type="caution">
    <text evidence="2">The sequence shown here is derived from an EMBL/GenBank/DDBJ whole genome shotgun (WGS) entry which is preliminary data.</text>
</comment>
<dbReference type="EMBL" id="JACAZF010000003">
    <property type="protein sequence ID" value="KAF7310344.1"/>
    <property type="molecule type" value="Genomic_DNA"/>
</dbReference>
<keyword evidence="3" id="KW-1185">Reference proteome</keyword>
<evidence type="ECO:0000313" key="2">
    <source>
        <dbReference type="EMBL" id="KAF7310344.1"/>
    </source>
</evidence>
<dbReference type="GeneID" id="59343425"/>
<name>A0A8H6WFB1_9AGAR</name>
<feature type="compositionally biased region" description="Basic and acidic residues" evidence="1">
    <location>
        <begin position="1"/>
        <end position="10"/>
    </location>
</feature>